<dbReference type="Gene3D" id="1.10.10.10">
    <property type="entry name" value="Winged helix-like DNA-binding domain superfamily/Winged helix DNA-binding domain"/>
    <property type="match status" value="1"/>
</dbReference>
<dbReference type="CDD" id="cd06170">
    <property type="entry name" value="LuxR_C_like"/>
    <property type="match status" value="1"/>
</dbReference>
<dbReference type="PANTHER" id="PTHR44688">
    <property type="entry name" value="DNA-BINDING TRANSCRIPTIONAL ACTIVATOR DEVR_DOSR"/>
    <property type="match status" value="1"/>
</dbReference>
<dbReference type="RefSeq" id="WP_344064578.1">
    <property type="nucleotide sequence ID" value="NZ_BAAAPU010000009.1"/>
</dbReference>
<keyword evidence="1" id="KW-0805">Transcription regulation</keyword>
<evidence type="ECO:0000256" key="1">
    <source>
        <dbReference type="ARBA" id="ARBA00023015"/>
    </source>
</evidence>
<sequence>MLVERRARGEGAKGGLSSRLARAARGLGAEATPADAAALVLDVLVEGIGARGGAIVVMDPRTALFTTGAVHQLPAPSCHPFFRFEVQSESERTFRRLAATGAGAVAVSCHPADDGYAERVLRPYGYADELRVIGRHAGTSWAGVSLWRRPSEGPFTRADEQALDRVAADTGRIVRDAVVRSVGVASDAGTRHVVVVEGDDVVESSRRSAEDLEQLAHPDVEEYRHLDHLKELARRDPSFSTVVGMADGRWLSAHGVPLGSGRVAIVLASASPSDLFGVVVAGAGLTPREVEITRLLCRGHSDAEIAALLTISPHTVHDHVRAVRSKLGVRSRSEVAAKVFAERYFDGFLSSAAVSHT</sequence>
<dbReference type="SUPFAM" id="SSF46894">
    <property type="entry name" value="C-terminal effector domain of the bipartite response regulators"/>
    <property type="match status" value="1"/>
</dbReference>
<comment type="caution">
    <text evidence="5">The sequence shown here is derived from an EMBL/GenBank/DDBJ whole genome shotgun (WGS) entry which is preliminary data.</text>
</comment>
<dbReference type="PANTHER" id="PTHR44688:SF16">
    <property type="entry name" value="DNA-BINDING TRANSCRIPTIONAL ACTIVATOR DEVR_DOSR"/>
    <property type="match status" value="1"/>
</dbReference>
<evidence type="ECO:0000256" key="2">
    <source>
        <dbReference type="ARBA" id="ARBA00023125"/>
    </source>
</evidence>
<dbReference type="EMBL" id="BAAAPU010000009">
    <property type="protein sequence ID" value="GAA1987577.1"/>
    <property type="molecule type" value="Genomic_DNA"/>
</dbReference>
<name>A0ABN2SKF6_9MICO</name>
<dbReference type="Proteomes" id="UP001500013">
    <property type="component" value="Unassembled WGS sequence"/>
</dbReference>
<dbReference type="InterPro" id="IPR016032">
    <property type="entry name" value="Sig_transdc_resp-reg_C-effctor"/>
</dbReference>
<reference evidence="5 6" key="1">
    <citation type="journal article" date="2019" name="Int. J. Syst. Evol. Microbiol.">
        <title>The Global Catalogue of Microorganisms (GCM) 10K type strain sequencing project: providing services to taxonomists for standard genome sequencing and annotation.</title>
        <authorList>
            <consortium name="The Broad Institute Genomics Platform"/>
            <consortium name="The Broad Institute Genome Sequencing Center for Infectious Disease"/>
            <person name="Wu L."/>
            <person name="Ma J."/>
        </authorList>
    </citation>
    <scope>NUCLEOTIDE SEQUENCE [LARGE SCALE GENOMIC DNA]</scope>
    <source>
        <strain evidence="5 6">JCM 15628</strain>
    </source>
</reference>
<dbReference type="SMART" id="SM00421">
    <property type="entry name" value="HTH_LUXR"/>
    <property type="match status" value="1"/>
</dbReference>
<dbReference type="InterPro" id="IPR036388">
    <property type="entry name" value="WH-like_DNA-bd_sf"/>
</dbReference>
<proteinExistence type="predicted"/>
<accession>A0ABN2SKF6</accession>
<dbReference type="InterPro" id="IPR000792">
    <property type="entry name" value="Tscrpt_reg_LuxR_C"/>
</dbReference>
<feature type="domain" description="HTH luxR-type" evidence="4">
    <location>
        <begin position="278"/>
        <end position="343"/>
    </location>
</feature>
<organism evidence="5 6">
    <name type="scientific">Terrabacter lapilli</name>
    <dbReference type="NCBI Taxonomy" id="436231"/>
    <lineage>
        <taxon>Bacteria</taxon>
        <taxon>Bacillati</taxon>
        <taxon>Actinomycetota</taxon>
        <taxon>Actinomycetes</taxon>
        <taxon>Micrococcales</taxon>
        <taxon>Intrasporangiaceae</taxon>
        <taxon>Terrabacter</taxon>
    </lineage>
</organism>
<dbReference type="Pfam" id="PF00196">
    <property type="entry name" value="GerE"/>
    <property type="match status" value="1"/>
</dbReference>
<keyword evidence="3" id="KW-0804">Transcription</keyword>
<dbReference type="PRINTS" id="PR00038">
    <property type="entry name" value="HTHLUXR"/>
</dbReference>
<keyword evidence="6" id="KW-1185">Reference proteome</keyword>
<evidence type="ECO:0000313" key="5">
    <source>
        <dbReference type="EMBL" id="GAA1987577.1"/>
    </source>
</evidence>
<protein>
    <recommendedName>
        <fullName evidence="4">HTH luxR-type domain-containing protein</fullName>
    </recommendedName>
</protein>
<evidence type="ECO:0000256" key="3">
    <source>
        <dbReference type="ARBA" id="ARBA00023163"/>
    </source>
</evidence>
<dbReference type="PROSITE" id="PS50043">
    <property type="entry name" value="HTH_LUXR_2"/>
    <property type="match status" value="1"/>
</dbReference>
<keyword evidence="2" id="KW-0238">DNA-binding</keyword>
<gene>
    <name evidence="5" type="ORF">GCM10009817_31420</name>
</gene>
<evidence type="ECO:0000259" key="4">
    <source>
        <dbReference type="PROSITE" id="PS50043"/>
    </source>
</evidence>
<evidence type="ECO:0000313" key="6">
    <source>
        <dbReference type="Proteomes" id="UP001500013"/>
    </source>
</evidence>